<reference evidence="1 2" key="1">
    <citation type="submission" date="2019-08" db="EMBL/GenBank/DDBJ databases">
        <title>Draft genome sequence of Ulvibacter marinus type strain NBRC 109484.</title>
        <authorList>
            <person name="Kawano K."/>
            <person name="Ushijima N."/>
            <person name="Kihara M."/>
            <person name="Itoh H."/>
        </authorList>
    </citation>
    <scope>NUCLEOTIDE SEQUENCE [LARGE SCALE GENOMIC DNA]</scope>
    <source>
        <strain evidence="1 2">NBRC 109484</strain>
    </source>
</reference>
<dbReference type="EMBL" id="BKCG01000004">
    <property type="protein sequence ID" value="GER59830.1"/>
    <property type="molecule type" value="Genomic_DNA"/>
</dbReference>
<gene>
    <name evidence="1" type="ORF">ULMA_19380</name>
</gene>
<name>A0A5J4J1L3_9FLAO</name>
<keyword evidence="2" id="KW-1185">Reference proteome</keyword>
<dbReference type="OrthoDB" id="1119552at2"/>
<evidence type="ECO:0000313" key="2">
    <source>
        <dbReference type="Proteomes" id="UP000326509"/>
    </source>
</evidence>
<sequence>MSQELSKQELHNLAMNIVGEDMKAKGFEFLGVNSKIGKDPQFVGLKNKDLHFVIVRSSSYPQDANVYDPVFMQTIKEHANAFDAKTYYAGVGLGHGDDYAKPVLKDEPYTMVYKGLQEII</sequence>
<evidence type="ECO:0008006" key="3">
    <source>
        <dbReference type="Google" id="ProtNLM"/>
    </source>
</evidence>
<organism evidence="1 2">
    <name type="scientific">Patiriisocius marinus</name>
    <dbReference type="NCBI Taxonomy" id="1397112"/>
    <lineage>
        <taxon>Bacteria</taxon>
        <taxon>Pseudomonadati</taxon>
        <taxon>Bacteroidota</taxon>
        <taxon>Flavobacteriia</taxon>
        <taxon>Flavobacteriales</taxon>
        <taxon>Flavobacteriaceae</taxon>
        <taxon>Patiriisocius</taxon>
    </lineage>
</organism>
<comment type="caution">
    <text evidence="1">The sequence shown here is derived from an EMBL/GenBank/DDBJ whole genome shotgun (WGS) entry which is preliminary data.</text>
</comment>
<evidence type="ECO:0000313" key="1">
    <source>
        <dbReference type="EMBL" id="GER59830.1"/>
    </source>
</evidence>
<dbReference type="AlphaFoldDB" id="A0A5J4J1L3"/>
<dbReference type="Proteomes" id="UP000326509">
    <property type="component" value="Unassembled WGS sequence"/>
</dbReference>
<proteinExistence type="predicted"/>
<dbReference type="RefSeq" id="WP_151674281.1">
    <property type="nucleotide sequence ID" value="NZ_BKCG01000004.1"/>
</dbReference>
<protein>
    <recommendedName>
        <fullName evidence="3">Na(+)-translocating NADH-quinone reductase subunit F</fullName>
    </recommendedName>
</protein>
<accession>A0A5J4J1L3</accession>